<reference evidence="9 10" key="1">
    <citation type="submission" date="2020-02" db="EMBL/GenBank/DDBJ databases">
        <title>Genome analysis of Thermosulfuriphilus ammonigenes ST65T, an anaerobic thermophilic chemolithoautotrophic bacterium isolated from a deep-sea hydrothermal vent.</title>
        <authorList>
            <person name="Slobodkina G."/>
            <person name="Allioux M."/>
            <person name="Merkel A."/>
            <person name="Alain K."/>
            <person name="Jebbar M."/>
            <person name="Slobodkin A."/>
        </authorList>
    </citation>
    <scope>NUCLEOTIDE SEQUENCE [LARGE SCALE GENOMIC DNA]</scope>
    <source>
        <strain evidence="9 10">ST65</strain>
    </source>
</reference>
<dbReference type="AlphaFoldDB" id="A0A6G7PTE7"/>
<dbReference type="Pfam" id="PF07992">
    <property type="entry name" value="Pyr_redox_2"/>
    <property type="match status" value="1"/>
</dbReference>
<protein>
    <submittedName>
        <fullName evidence="9">CoB--CoM heterodisulfide reductase iron-sulfur subunit A family protein</fullName>
    </submittedName>
</protein>
<evidence type="ECO:0000313" key="9">
    <source>
        <dbReference type="EMBL" id="QIJ70890.1"/>
    </source>
</evidence>
<evidence type="ECO:0000256" key="6">
    <source>
        <dbReference type="ARBA" id="ARBA00023002"/>
    </source>
</evidence>
<gene>
    <name evidence="9" type="ORF">G4V39_00765</name>
</gene>
<dbReference type="PROSITE" id="PS51379">
    <property type="entry name" value="4FE4S_FER_2"/>
    <property type="match status" value="4"/>
</dbReference>
<name>A0A6G7PTE7_9BACT</name>
<dbReference type="InterPro" id="IPR023753">
    <property type="entry name" value="FAD/NAD-binding_dom"/>
</dbReference>
<dbReference type="Gene3D" id="3.50.50.60">
    <property type="entry name" value="FAD/NAD(P)-binding domain"/>
    <property type="match status" value="2"/>
</dbReference>
<evidence type="ECO:0000256" key="1">
    <source>
        <dbReference type="ARBA" id="ARBA00001974"/>
    </source>
</evidence>
<keyword evidence="8" id="KW-0411">Iron-sulfur</keyword>
<dbReference type="EMBL" id="CP048877">
    <property type="protein sequence ID" value="QIJ70890.1"/>
    <property type="molecule type" value="Genomic_DNA"/>
</dbReference>
<comment type="cofactor">
    <cofactor evidence="1">
        <name>FAD</name>
        <dbReference type="ChEBI" id="CHEBI:57692"/>
    </cofactor>
</comment>
<dbReference type="Proteomes" id="UP000502179">
    <property type="component" value="Chromosome"/>
</dbReference>
<keyword evidence="5" id="KW-0274">FAD</keyword>
<sequence length="996" mass="109912">MAKKESTVLIYGTSLSGYRTAYALGKMGYKCVLLNRGTYVDEYRNQLLSQLPLDFCWVCGAMPQRMFIALGALQVFYNAKILEVTGRPGAFRVKFKKSDPVVNNFACTECEACIRACPEETEVAGEKRRAIFCLPKPGWENIFLLDKDLCTGCGQCEKVCPTGALKLDRPEEIIEIKAGAIILAPEFDEPGREDLSLFGYGRYINVVKNSDLARRSLLTNFVKSSLERPSDGAIPQKVAIIVTPQYNRTGIEYENYNCSVSAVYRAWKIRDLLPETEVVVFLREFRGFGKGHYLWYQKALDSGARILRADYLSLEETPDKGLLISYQLGGQRDKFEADLVILITGQVPPSQMDYLSKLFGIRDDGHGFCWVEPFSAGRTNVAGVFAVGEFTGPKGNPETVWEAYGVASEVLEFLGSPNVTPPTPPKLRPVSGEEPKTGVFLCSCFGEFEKSLDLKTLAERIKNLPGVTHVEIIKACCTPATMQETASKIKDSGVNRVVLAVCTPLQKLLRFRRTVMMAGLSPLLLEILRLREDVIWVHEDGQKMLDKALALVAAGVEKVRRAQAAPPPTDSFEGRALVIGGGAAGMTAAITIAERGFPVTLVEKEEELGGLARDLPVDLEGNDLATFVKNLAKRVENHPQITLLKGAEIRDLWGYAGHFMAEVIQGEKVSQISAGVVVVATGAKPFNPRGAFLHGKDPRVMTQRELEKALADKRISAESVVMIQCVGSRNSARPFCSRFCCSQALKNALQLRQQGKKVTILYRDLNTYGFKADYLRQAQEADIAFIRFPERNYPRVKAEDKALKITVFDLSKEKEVTLSTEALVLSVGVEPDLETNRRLAKLLECRLDPEGFFETETSACPFEEAIKRLMKPFELASNGIFPVGLAHSPRSVVEAVLTAKDAAGRALVLLPKGQLPPPNAMFVSEVHQSRCVGCGLCVEVCPYRARELDPDRRVVRVRPFLCDSCGACLVACPSEAAYLRDARGEQIMPAIDALLE</sequence>
<organism evidence="9 10">
    <name type="scientific">Thermosulfuriphilus ammonigenes</name>
    <dbReference type="NCBI Taxonomy" id="1936021"/>
    <lineage>
        <taxon>Bacteria</taxon>
        <taxon>Pseudomonadati</taxon>
        <taxon>Thermodesulfobacteriota</taxon>
        <taxon>Thermodesulfobacteria</taxon>
        <taxon>Thermodesulfobacteriales</taxon>
        <taxon>Thermodesulfobacteriaceae</taxon>
        <taxon>Thermosulfuriphilus</taxon>
    </lineage>
</organism>
<comment type="similarity">
    <text evidence="2">Belongs to the HdrA family.</text>
</comment>
<evidence type="ECO:0000256" key="8">
    <source>
        <dbReference type="ARBA" id="ARBA00023014"/>
    </source>
</evidence>
<dbReference type="Pfam" id="PF00037">
    <property type="entry name" value="Fer4"/>
    <property type="match status" value="1"/>
</dbReference>
<keyword evidence="3" id="KW-0004">4Fe-4S</keyword>
<dbReference type="SUPFAM" id="SSF54862">
    <property type="entry name" value="4Fe-4S ferredoxins"/>
    <property type="match status" value="2"/>
</dbReference>
<dbReference type="InterPro" id="IPR017896">
    <property type="entry name" value="4Fe4S_Fe-S-bd"/>
</dbReference>
<evidence type="ECO:0000256" key="2">
    <source>
        <dbReference type="ARBA" id="ARBA00006561"/>
    </source>
</evidence>
<dbReference type="SUPFAM" id="SSF51905">
    <property type="entry name" value="FAD/NAD(P)-binding domain"/>
    <property type="match status" value="2"/>
</dbReference>
<dbReference type="GO" id="GO:0016491">
    <property type="term" value="F:oxidoreductase activity"/>
    <property type="evidence" value="ECO:0007669"/>
    <property type="project" value="UniProtKB-KW"/>
</dbReference>
<proteinExistence type="inferred from homology"/>
<dbReference type="PANTHER" id="PTHR43498:SF1">
    <property type="entry name" value="COB--COM HETERODISULFIDE REDUCTASE IRON-SULFUR SUBUNIT A"/>
    <property type="match status" value="1"/>
</dbReference>
<dbReference type="RefSeq" id="WP_166031113.1">
    <property type="nucleotide sequence ID" value="NZ_CP048877.1"/>
</dbReference>
<dbReference type="InterPro" id="IPR017900">
    <property type="entry name" value="4Fe4S_Fe_S_CS"/>
</dbReference>
<dbReference type="InterPro" id="IPR039650">
    <property type="entry name" value="HdrA-like"/>
</dbReference>
<dbReference type="InterPro" id="IPR036188">
    <property type="entry name" value="FAD/NAD-bd_sf"/>
</dbReference>
<dbReference type="KEGG" id="tav:G4V39_00765"/>
<keyword evidence="7" id="KW-0408">Iron</keyword>
<dbReference type="Pfam" id="PF12838">
    <property type="entry name" value="Fer4_7"/>
    <property type="match status" value="1"/>
</dbReference>
<evidence type="ECO:0000256" key="7">
    <source>
        <dbReference type="ARBA" id="ARBA00023004"/>
    </source>
</evidence>
<evidence type="ECO:0000256" key="3">
    <source>
        <dbReference type="ARBA" id="ARBA00022485"/>
    </source>
</evidence>
<keyword evidence="10" id="KW-1185">Reference proteome</keyword>
<evidence type="ECO:0000313" key="10">
    <source>
        <dbReference type="Proteomes" id="UP000502179"/>
    </source>
</evidence>
<dbReference type="PRINTS" id="PR00368">
    <property type="entry name" value="FADPNR"/>
</dbReference>
<evidence type="ECO:0000256" key="5">
    <source>
        <dbReference type="ARBA" id="ARBA00022827"/>
    </source>
</evidence>
<dbReference type="Pfam" id="PF12800">
    <property type="entry name" value="Fer4_4"/>
    <property type="match status" value="1"/>
</dbReference>
<evidence type="ECO:0000256" key="4">
    <source>
        <dbReference type="ARBA" id="ARBA00022723"/>
    </source>
</evidence>
<keyword evidence="4" id="KW-0479">Metal-binding</keyword>
<dbReference type="GO" id="GO:0046872">
    <property type="term" value="F:metal ion binding"/>
    <property type="evidence" value="ECO:0007669"/>
    <property type="project" value="UniProtKB-KW"/>
</dbReference>
<dbReference type="PRINTS" id="PR00411">
    <property type="entry name" value="PNDRDTASEI"/>
</dbReference>
<keyword evidence="6" id="KW-0560">Oxidoreductase</keyword>
<dbReference type="PANTHER" id="PTHR43498">
    <property type="entry name" value="FERREDOXIN:COB-COM HETERODISULFIDE REDUCTASE SUBUNIT A"/>
    <property type="match status" value="1"/>
</dbReference>
<accession>A0A6G7PTE7</accession>
<dbReference type="GO" id="GO:0051539">
    <property type="term" value="F:4 iron, 4 sulfur cluster binding"/>
    <property type="evidence" value="ECO:0007669"/>
    <property type="project" value="UniProtKB-KW"/>
</dbReference>
<keyword evidence="5" id="KW-0285">Flavoprotein</keyword>
<dbReference type="PROSITE" id="PS00198">
    <property type="entry name" value="4FE4S_FER_1"/>
    <property type="match status" value="3"/>
</dbReference>
<dbReference type="Gene3D" id="3.30.70.20">
    <property type="match status" value="2"/>
</dbReference>